<organism evidence="1 2">
    <name type="scientific">Candidatus Wildermuthbacteria bacterium RIFCSPHIGHO2_02_FULL_47_17</name>
    <dbReference type="NCBI Taxonomy" id="1802452"/>
    <lineage>
        <taxon>Bacteria</taxon>
        <taxon>Candidatus Wildermuthiibacteriota</taxon>
    </lineage>
</organism>
<comment type="caution">
    <text evidence="1">The sequence shown here is derived from an EMBL/GenBank/DDBJ whole genome shotgun (WGS) entry which is preliminary data.</text>
</comment>
<name>A0A1G2R521_9BACT</name>
<gene>
    <name evidence="1" type="ORF">A3D59_02905</name>
</gene>
<sequence length="325" mass="36718">MSKDELHKSLKQAQDAENAADFFSAAHYYKEALGIARSLGDSSSITLCKNKVVEMNQKSKDVFKELNVEATVPKEEIDKVINSILDGDLEMILNRIGVHPFLFPKMQQVEESASKNMPISYQIASLSTISKDGHLVKGGSDGNYSWMMQMYGMQQGFITEFYLMRIFDGLANKGLNEESLVAYLRSRGTFPENNLAVIATGINRYFARDYISALHILIPQFENVFLFMSERLHIDVVALNRGKDVSTQLKTLSVEHLNSEAFQSKWHRDFCEQIKFALFEPLGYVLRHKVAHGQITIAECTPQMANLVLYFFLVLAARISISPSP</sequence>
<reference evidence="1 2" key="1">
    <citation type="journal article" date="2016" name="Nat. Commun.">
        <title>Thousands of microbial genomes shed light on interconnected biogeochemical processes in an aquifer system.</title>
        <authorList>
            <person name="Anantharaman K."/>
            <person name="Brown C.T."/>
            <person name="Hug L.A."/>
            <person name="Sharon I."/>
            <person name="Castelle C.J."/>
            <person name="Probst A.J."/>
            <person name="Thomas B.C."/>
            <person name="Singh A."/>
            <person name="Wilkins M.J."/>
            <person name="Karaoz U."/>
            <person name="Brodie E.L."/>
            <person name="Williams K.H."/>
            <person name="Hubbard S.S."/>
            <person name="Banfield J.F."/>
        </authorList>
    </citation>
    <scope>NUCLEOTIDE SEQUENCE [LARGE SCALE GENOMIC DNA]</scope>
</reference>
<evidence type="ECO:0000313" key="2">
    <source>
        <dbReference type="Proteomes" id="UP000179258"/>
    </source>
</evidence>
<protein>
    <recommendedName>
        <fullName evidence="3">DUF4209 domain-containing protein</fullName>
    </recommendedName>
</protein>
<dbReference type="AlphaFoldDB" id="A0A1G2R521"/>
<accession>A0A1G2R521</accession>
<evidence type="ECO:0008006" key="3">
    <source>
        <dbReference type="Google" id="ProtNLM"/>
    </source>
</evidence>
<proteinExistence type="predicted"/>
<evidence type="ECO:0000313" key="1">
    <source>
        <dbReference type="EMBL" id="OHA67955.1"/>
    </source>
</evidence>
<dbReference type="EMBL" id="MHTX01000030">
    <property type="protein sequence ID" value="OHA67955.1"/>
    <property type="molecule type" value="Genomic_DNA"/>
</dbReference>
<dbReference type="Proteomes" id="UP000179258">
    <property type="component" value="Unassembled WGS sequence"/>
</dbReference>